<keyword evidence="8" id="KW-1185">Reference proteome</keyword>
<dbReference type="GO" id="GO:0043190">
    <property type="term" value="C:ATP-binding cassette (ABC) transporter complex"/>
    <property type="evidence" value="ECO:0007669"/>
    <property type="project" value="InterPro"/>
</dbReference>
<proteinExistence type="inferred from homology"/>
<comment type="subcellular location">
    <subcellularLocation>
        <location evidence="1">Cell envelope</location>
    </subcellularLocation>
</comment>
<evidence type="ECO:0000256" key="3">
    <source>
        <dbReference type="ARBA" id="ARBA00022448"/>
    </source>
</evidence>
<feature type="transmembrane region" description="Helical" evidence="5">
    <location>
        <begin position="689"/>
        <end position="712"/>
    </location>
</feature>
<evidence type="ECO:0000256" key="2">
    <source>
        <dbReference type="ARBA" id="ARBA00005695"/>
    </source>
</evidence>
<dbReference type="Gene3D" id="3.40.190.10">
    <property type="entry name" value="Periplasmic binding protein-like II"/>
    <property type="match status" value="1"/>
</dbReference>
<dbReference type="RefSeq" id="WP_058451080.1">
    <property type="nucleotide sequence ID" value="NZ_UHIB01000001.1"/>
</dbReference>
<dbReference type="Gene3D" id="3.90.76.10">
    <property type="entry name" value="Dipeptide-binding Protein, Domain 1"/>
    <property type="match status" value="1"/>
</dbReference>
<evidence type="ECO:0000256" key="4">
    <source>
        <dbReference type="ARBA" id="ARBA00022729"/>
    </source>
</evidence>
<keyword evidence="5" id="KW-0472">Membrane</keyword>
<dbReference type="AlphaFoldDB" id="A0A0W0WGT9"/>
<dbReference type="SUPFAM" id="SSF53850">
    <property type="entry name" value="Periplasmic binding protein-like II"/>
    <property type="match status" value="1"/>
</dbReference>
<dbReference type="PATRIC" id="fig|466.6.peg.268"/>
<dbReference type="STRING" id="466.Lmac_0250"/>
<dbReference type="EMBL" id="LNYL01000005">
    <property type="protein sequence ID" value="KTD31502.1"/>
    <property type="molecule type" value="Genomic_DNA"/>
</dbReference>
<keyword evidence="3" id="KW-0813">Transport</keyword>
<comment type="similarity">
    <text evidence="2">Belongs to the bacterial solute-binding protein 5 family.</text>
</comment>
<keyword evidence="5" id="KW-1133">Transmembrane helix</keyword>
<dbReference type="PIRSF" id="PIRSF002741">
    <property type="entry name" value="MppA"/>
    <property type="match status" value="1"/>
</dbReference>
<dbReference type="GO" id="GO:0015833">
    <property type="term" value="P:peptide transport"/>
    <property type="evidence" value="ECO:0007669"/>
    <property type="project" value="TreeGrafter"/>
</dbReference>
<dbReference type="InterPro" id="IPR030678">
    <property type="entry name" value="Peptide/Ni-bd"/>
</dbReference>
<dbReference type="PANTHER" id="PTHR30290:SF10">
    <property type="entry name" value="PERIPLASMIC OLIGOPEPTIDE-BINDING PROTEIN-RELATED"/>
    <property type="match status" value="1"/>
</dbReference>
<comment type="caution">
    <text evidence="7">The sequence shown here is derived from an EMBL/GenBank/DDBJ whole genome shotgun (WGS) entry which is preliminary data.</text>
</comment>
<evidence type="ECO:0000313" key="8">
    <source>
        <dbReference type="Proteomes" id="UP000054908"/>
    </source>
</evidence>
<name>A0A0W0WGT9_9GAMM</name>
<feature type="domain" description="Solute-binding protein family 5" evidence="6">
    <location>
        <begin position="170"/>
        <end position="590"/>
    </location>
</feature>
<gene>
    <name evidence="7" type="ORF">Lmac_0250</name>
</gene>
<keyword evidence="5" id="KW-0812">Transmembrane</keyword>
<dbReference type="Pfam" id="PF00496">
    <property type="entry name" value="SBP_bac_5"/>
    <property type="match status" value="1"/>
</dbReference>
<dbReference type="GO" id="GO:0030288">
    <property type="term" value="C:outer membrane-bounded periplasmic space"/>
    <property type="evidence" value="ECO:0007669"/>
    <property type="project" value="UniProtKB-ARBA"/>
</dbReference>
<dbReference type="InterPro" id="IPR000914">
    <property type="entry name" value="SBP_5_dom"/>
</dbReference>
<dbReference type="GO" id="GO:1904680">
    <property type="term" value="F:peptide transmembrane transporter activity"/>
    <property type="evidence" value="ECO:0007669"/>
    <property type="project" value="TreeGrafter"/>
</dbReference>
<sequence length="724" mass="84019">MIPSLRQWIVLILLLGTTLCPVYASHWVLNNPYPESEANQKIYYSSFNEQPKTLDPARSYSSNEYQFTMQIYEPLLHYDYLTRPYKVVPLIATAMPEVHYFDRLYHPIYDVTKGEVAYTVYTIHIKPGILFQPHPALAKDKKGKYRYLNLSRNYLDEHDINKLSDFKYTGTRELTVDDYMYEIKRLAHPAVNSAIYGLMSDHIVGFREYASTLPFASGEFIDLRKYPMAGLRKLDDYTFEITLKGQYPQFMFWLAMPFFAPIPWEADQFYSQAGMRDKNLSFEWYPVGTGPFMLSENNPNRQMILNRNPNFREDYFPSEGSLEDERKGYLLHAGAKLPLIDRAVYTLEKESIPRWNKFLQGYYDLSGISTDSFDQAIQISRSGAPRLSPAMLDKKMKLTQTTDPTLFYLGFNMLDPVVGGYTEQAKKLRLAISIAVNFDENIAIFLNGRGKAAQGPIPPGIFGYREGAAGINPYVYYWDGTKARRKSINEAKKLLREAGYLSGRDPKTGKPLILNYDVSITGNPDEKAQLDWMRKQFARIGIDLNLRATQYNRFQDKMRTGNAQIFSWGWNADYPDPENFLFMFYSTNGKVEYGGENAANYKNPRFDRLFDRMKNRNNDAIRQQLIDQMVEILRHDAPWIWGINSQTLILTQQWVSPTKPNTISTSALKYIAIDVAKRNELRQLWNQPVLWPIGLLLLFFLLSLLPLLVAYYRKEKQKAMRVKR</sequence>
<dbReference type="Proteomes" id="UP000054908">
    <property type="component" value="Unassembled WGS sequence"/>
</dbReference>
<reference evidence="7 8" key="1">
    <citation type="submission" date="2015-11" db="EMBL/GenBank/DDBJ databases">
        <title>Genomic analysis of 38 Legionella species identifies large and diverse effector repertoires.</title>
        <authorList>
            <person name="Burstein D."/>
            <person name="Amaro F."/>
            <person name="Zusman T."/>
            <person name="Lifshitz Z."/>
            <person name="Cohen O."/>
            <person name="Gilbert J.A."/>
            <person name="Pupko T."/>
            <person name="Shuman H.A."/>
            <person name="Segal G."/>
        </authorList>
    </citation>
    <scope>NUCLEOTIDE SEQUENCE [LARGE SCALE GENOMIC DNA]</scope>
    <source>
        <strain evidence="7 8">PX-1-G2-E2</strain>
    </source>
</reference>
<keyword evidence="4" id="KW-0732">Signal</keyword>
<evidence type="ECO:0000256" key="1">
    <source>
        <dbReference type="ARBA" id="ARBA00004196"/>
    </source>
</evidence>
<accession>A0A0W0WGT9</accession>
<evidence type="ECO:0000313" key="7">
    <source>
        <dbReference type="EMBL" id="KTD31502.1"/>
    </source>
</evidence>
<evidence type="ECO:0000259" key="6">
    <source>
        <dbReference type="Pfam" id="PF00496"/>
    </source>
</evidence>
<evidence type="ECO:0000256" key="5">
    <source>
        <dbReference type="SAM" id="Phobius"/>
    </source>
</evidence>
<dbReference type="Gene3D" id="3.10.105.10">
    <property type="entry name" value="Dipeptide-binding Protein, Domain 3"/>
    <property type="match status" value="1"/>
</dbReference>
<dbReference type="OrthoDB" id="9801912at2"/>
<protein>
    <submittedName>
        <fullName evidence="7">Extracellular solute-binding protein</fullName>
    </submittedName>
</protein>
<dbReference type="CDD" id="cd08505">
    <property type="entry name" value="PBP2_NikA_DppA_OppA_like_18"/>
    <property type="match status" value="1"/>
</dbReference>
<dbReference type="PANTHER" id="PTHR30290">
    <property type="entry name" value="PERIPLASMIC BINDING COMPONENT OF ABC TRANSPORTER"/>
    <property type="match status" value="1"/>
</dbReference>
<organism evidence="7 8">
    <name type="scientific">Legionella maceachernii</name>
    <dbReference type="NCBI Taxonomy" id="466"/>
    <lineage>
        <taxon>Bacteria</taxon>
        <taxon>Pseudomonadati</taxon>
        <taxon>Pseudomonadota</taxon>
        <taxon>Gammaproteobacteria</taxon>
        <taxon>Legionellales</taxon>
        <taxon>Legionellaceae</taxon>
        <taxon>Legionella</taxon>
    </lineage>
</organism>
<dbReference type="InterPro" id="IPR039424">
    <property type="entry name" value="SBP_5"/>
</dbReference>